<proteinExistence type="predicted"/>
<comment type="caution">
    <text evidence="1">The sequence shown here is derived from an EMBL/GenBank/DDBJ whole genome shotgun (WGS) entry which is preliminary data.</text>
</comment>
<reference evidence="1 2" key="1">
    <citation type="journal article" date="2013" name="Int. J. Syst. Evol. Microbiol.">
        <title>Sphingomonas kyungheensis sp. nov., a bacterium with ginsenoside-converting activity isolated from soil of a ginseng field.</title>
        <authorList>
            <person name="Son H.M."/>
            <person name="Yang J.E."/>
            <person name="Park Y."/>
            <person name="Han C.K."/>
            <person name="Kim S.G."/>
            <person name="Kook M."/>
            <person name="Yi T.H."/>
        </authorList>
    </citation>
    <scope>NUCLEOTIDE SEQUENCE [LARGE SCALE GENOMIC DNA]</scope>
    <source>
        <strain evidence="1 2">LMG 26582</strain>
    </source>
</reference>
<dbReference type="Proteomes" id="UP001367771">
    <property type="component" value="Unassembled WGS sequence"/>
</dbReference>
<protein>
    <submittedName>
        <fullName evidence="1">Uncharacterized protein</fullName>
    </submittedName>
</protein>
<organism evidence="1 2">
    <name type="scientific">Sphingomonas kyungheensis</name>
    <dbReference type="NCBI Taxonomy" id="1069987"/>
    <lineage>
        <taxon>Bacteria</taxon>
        <taxon>Pseudomonadati</taxon>
        <taxon>Pseudomonadota</taxon>
        <taxon>Alphaproteobacteria</taxon>
        <taxon>Sphingomonadales</taxon>
        <taxon>Sphingomonadaceae</taxon>
        <taxon>Sphingomonas</taxon>
    </lineage>
</organism>
<evidence type="ECO:0000313" key="2">
    <source>
        <dbReference type="Proteomes" id="UP001367771"/>
    </source>
</evidence>
<dbReference type="EMBL" id="JBBBDM010000001">
    <property type="protein sequence ID" value="MEI5685639.1"/>
    <property type="molecule type" value="Genomic_DNA"/>
</dbReference>
<evidence type="ECO:0000313" key="1">
    <source>
        <dbReference type="EMBL" id="MEI5685639.1"/>
    </source>
</evidence>
<name>A0ABU8GXX9_9SPHN</name>
<gene>
    <name evidence="1" type="ORF">V8201_00955</name>
</gene>
<accession>A0ABU8GXX9</accession>
<dbReference type="RefSeq" id="WP_336544253.1">
    <property type="nucleotide sequence ID" value="NZ_JBBBDM010000001.1"/>
</dbReference>
<keyword evidence="2" id="KW-1185">Reference proteome</keyword>
<sequence length="169" mass="18593">MGYSFPYKQPNVVAAFKIMTDRALAFLSNRLADKDRQLIADYLKARRAARAASGDVAWVYAEFQIGQEGVARWTELTLGRRASRTDAAVAGVAADRCAGLTTSLRAINDQGLAIWKRNAFYVLGAVEAEMLDRVKPDWRDAYVRHPFSLGQQLEDCCGEADPTSETASG</sequence>